<protein>
    <submittedName>
        <fullName evidence="5">30S ribosomal protein THX</fullName>
    </submittedName>
</protein>
<reference evidence="5" key="1">
    <citation type="submission" date="2021-07" db="EMBL/GenBank/DDBJ databases">
        <title>Aureisphaera sp. CAU 1614 isolated from sea sediment.</title>
        <authorList>
            <person name="Kim W."/>
        </authorList>
    </citation>
    <scope>NUCLEOTIDE SEQUENCE</scope>
    <source>
        <strain evidence="5">CAU 1614</strain>
    </source>
</reference>
<evidence type="ECO:0000256" key="2">
    <source>
        <dbReference type="ARBA" id="ARBA00022980"/>
    </source>
</evidence>
<sequence>MGKGDKKTKRGKIIRGTYGKVRIRKKNKHENIKVPKKKK</sequence>
<feature type="compositionally biased region" description="Basic residues" evidence="4">
    <location>
        <begin position="21"/>
        <end position="39"/>
    </location>
</feature>
<name>A0A9X1JZY4_9FLAO</name>
<dbReference type="InterPro" id="IPR031414">
    <property type="entry name" value="Ribosomal_bTHX"/>
</dbReference>
<dbReference type="RefSeq" id="WP_219053469.1">
    <property type="nucleotide sequence ID" value="NZ_JAHWDP010000006.1"/>
</dbReference>
<dbReference type="EMBL" id="JAHWDP010000006">
    <property type="protein sequence ID" value="MBW2938942.1"/>
    <property type="molecule type" value="Genomic_DNA"/>
</dbReference>
<keyword evidence="3" id="KW-0687">Ribonucleoprotein</keyword>
<proteinExistence type="inferred from homology"/>
<feature type="region of interest" description="Disordered" evidence="4">
    <location>
        <begin position="1"/>
        <end position="39"/>
    </location>
</feature>
<evidence type="ECO:0000256" key="3">
    <source>
        <dbReference type="ARBA" id="ARBA00023274"/>
    </source>
</evidence>
<evidence type="ECO:0000313" key="5">
    <source>
        <dbReference type="EMBL" id="MBW2938942.1"/>
    </source>
</evidence>
<evidence type="ECO:0000313" key="6">
    <source>
        <dbReference type="Proteomes" id="UP001138686"/>
    </source>
</evidence>
<evidence type="ECO:0000256" key="4">
    <source>
        <dbReference type="SAM" id="MobiDB-lite"/>
    </source>
</evidence>
<dbReference type="AlphaFoldDB" id="A0A9X1JZY4"/>
<gene>
    <name evidence="5" type="ORF">KXJ69_12565</name>
</gene>
<dbReference type="Proteomes" id="UP001138686">
    <property type="component" value="Unassembled WGS sequence"/>
</dbReference>
<keyword evidence="2 5" id="KW-0689">Ribosomal protein</keyword>
<dbReference type="GO" id="GO:1990904">
    <property type="term" value="C:ribonucleoprotein complex"/>
    <property type="evidence" value="ECO:0007669"/>
    <property type="project" value="UniProtKB-KW"/>
</dbReference>
<comment type="caution">
    <text evidence="5">The sequence shown here is derived from an EMBL/GenBank/DDBJ whole genome shotgun (WGS) entry which is preliminary data.</text>
</comment>
<organism evidence="5 6">
    <name type="scientific">Halomarinibacterium sedimenti</name>
    <dbReference type="NCBI Taxonomy" id="2857106"/>
    <lineage>
        <taxon>Bacteria</taxon>
        <taxon>Pseudomonadati</taxon>
        <taxon>Bacteroidota</taxon>
        <taxon>Flavobacteriia</taxon>
        <taxon>Flavobacteriales</taxon>
        <taxon>Flavobacteriaceae</taxon>
        <taxon>Halomarinibacterium</taxon>
    </lineage>
</organism>
<evidence type="ECO:0000256" key="1">
    <source>
        <dbReference type="ARBA" id="ARBA00010834"/>
    </source>
</evidence>
<dbReference type="NCBIfam" id="TIGR04560">
    <property type="entry name" value="ribo_THX"/>
    <property type="match status" value="1"/>
</dbReference>
<dbReference type="Pfam" id="PF17070">
    <property type="entry name" value="Thx"/>
    <property type="match status" value="1"/>
</dbReference>
<dbReference type="InterPro" id="IPR030826">
    <property type="entry name" value="Ribosomal_bTHX/bTHXc/bTHXm"/>
</dbReference>
<feature type="compositionally biased region" description="Basic residues" evidence="4">
    <location>
        <begin position="1"/>
        <end position="13"/>
    </location>
</feature>
<accession>A0A9X1JZY4</accession>
<keyword evidence="6" id="KW-1185">Reference proteome</keyword>
<dbReference type="GO" id="GO:0005840">
    <property type="term" value="C:ribosome"/>
    <property type="evidence" value="ECO:0007669"/>
    <property type="project" value="UniProtKB-KW"/>
</dbReference>
<comment type="similarity">
    <text evidence="1">Belongs to the bacterial ribosomal protein bTHX family.</text>
</comment>